<feature type="domain" description="TIR" evidence="8">
    <location>
        <begin position="7"/>
        <end position="171"/>
    </location>
</feature>
<dbReference type="Pfam" id="PF20160">
    <property type="entry name" value="C-JID"/>
    <property type="match status" value="1"/>
</dbReference>
<accession>A0ABQ8BZF8</accession>
<dbReference type="Pfam" id="PF07725">
    <property type="entry name" value="LRR_3"/>
    <property type="match status" value="1"/>
</dbReference>
<dbReference type="EMBL" id="JAGKQM010000009">
    <property type="protein sequence ID" value="KAH0910174.1"/>
    <property type="molecule type" value="Genomic_DNA"/>
</dbReference>
<dbReference type="InterPro" id="IPR000157">
    <property type="entry name" value="TIR_dom"/>
</dbReference>
<dbReference type="PRINTS" id="PR00364">
    <property type="entry name" value="DISEASERSIST"/>
</dbReference>
<evidence type="ECO:0000256" key="2">
    <source>
        <dbReference type="ARBA" id="ARBA00022614"/>
    </source>
</evidence>
<evidence type="ECO:0000256" key="3">
    <source>
        <dbReference type="ARBA" id="ARBA00022737"/>
    </source>
</evidence>
<dbReference type="Proteomes" id="UP000824890">
    <property type="component" value="Unassembled WGS sequence"/>
</dbReference>
<keyword evidence="5" id="KW-0611">Plant defense</keyword>
<dbReference type="Pfam" id="PF01582">
    <property type="entry name" value="TIR"/>
    <property type="match status" value="1"/>
</dbReference>
<comment type="caution">
    <text evidence="9">The sequence shown here is derived from an EMBL/GenBank/DDBJ whole genome shotgun (WGS) entry which is preliminary data.</text>
</comment>
<dbReference type="InterPro" id="IPR036390">
    <property type="entry name" value="WH_DNA-bd_sf"/>
</dbReference>
<dbReference type="PANTHER" id="PTHR11017:SF520">
    <property type="entry name" value="ADP-RIBOSYL CYCLASE_CYCLIC ADP-RIBOSE HYDROLASE"/>
    <property type="match status" value="1"/>
</dbReference>
<dbReference type="InterPro" id="IPR011713">
    <property type="entry name" value="Leu-rich_rpt_3"/>
</dbReference>
<keyword evidence="10" id="KW-1185">Reference proteome</keyword>
<comment type="catalytic activity">
    <reaction evidence="7">
        <text>NAD(+) + H2O = ADP-D-ribose + nicotinamide + H(+)</text>
        <dbReference type="Rhea" id="RHEA:16301"/>
        <dbReference type="ChEBI" id="CHEBI:15377"/>
        <dbReference type="ChEBI" id="CHEBI:15378"/>
        <dbReference type="ChEBI" id="CHEBI:17154"/>
        <dbReference type="ChEBI" id="CHEBI:57540"/>
        <dbReference type="ChEBI" id="CHEBI:57967"/>
        <dbReference type="EC" id="3.2.2.6"/>
    </reaction>
    <physiologicalReaction direction="left-to-right" evidence="7">
        <dbReference type="Rhea" id="RHEA:16302"/>
    </physiologicalReaction>
</comment>
<keyword evidence="6" id="KW-0520">NAD</keyword>
<dbReference type="Gene3D" id="3.40.50.10140">
    <property type="entry name" value="Toll/interleukin-1 receptor homology (TIR) domain"/>
    <property type="match status" value="1"/>
</dbReference>
<dbReference type="Gene3D" id="3.80.10.10">
    <property type="entry name" value="Ribonuclease Inhibitor"/>
    <property type="match status" value="2"/>
</dbReference>
<keyword evidence="2" id="KW-0433">Leucine-rich repeat</keyword>
<evidence type="ECO:0000313" key="10">
    <source>
        <dbReference type="Proteomes" id="UP000824890"/>
    </source>
</evidence>
<dbReference type="EC" id="3.2.2.6" evidence="1"/>
<dbReference type="SUPFAM" id="SSF52058">
    <property type="entry name" value="L domain-like"/>
    <property type="match status" value="1"/>
</dbReference>
<dbReference type="InterPro" id="IPR035897">
    <property type="entry name" value="Toll_tir_struct_dom_sf"/>
</dbReference>
<evidence type="ECO:0000313" key="9">
    <source>
        <dbReference type="EMBL" id="KAH0910174.1"/>
    </source>
</evidence>
<dbReference type="Gene3D" id="3.40.50.300">
    <property type="entry name" value="P-loop containing nucleotide triphosphate hydrolases"/>
    <property type="match status" value="1"/>
</dbReference>
<dbReference type="SUPFAM" id="SSF52200">
    <property type="entry name" value="Toll/Interleukin receptor TIR domain"/>
    <property type="match status" value="1"/>
</dbReference>
<dbReference type="SUPFAM" id="SSF52540">
    <property type="entry name" value="P-loop containing nucleoside triphosphate hydrolases"/>
    <property type="match status" value="1"/>
</dbReference>
<dbReference type="InterPro" id="IPR058192">
    <property type="entry name" value="WHD_ROQ1-like"/>
</dbReference>
<dbReference type="InterPro" id="IPR044974">
    <property type="entry name" value="Disease_R_plants"/>
</dbReference>
<evidence type="ECO:0000256" key="6">
    <source>
        <dbReference type="ARBA" id="ARBA00023027"/>
    </source>
</evidence>
<dbReference type="SMART" id="SM00255">
    <property type="entry name" value="TIR"/>
    <property type="match status" value="1"/>
</dbReference>
<dbReference type="InterPro" id="IPR042197">
    <property type="entry name" value="Apaf_helical"/>
</dbReference>
<dbReference type="InterPro" id="IPR032675">
    <property type="entry name" value="LRR_dom_sf"/>
</dbReference>
<sequence length="1174" mass="134658">MASSRNWLFDVFPSFSGEDVRQTFLSHLLKELDRKLISAFKDSEIKKSQSIGPELEQAIRDSRIAVVIFSKNYASSSWYLDELLEIKKCKDIFGQLVIPIFYRLDPTHVRKQTGEFGEVFDKTCHNKTEEKKNQWKQALTDVANIHGYHSRNWGNEAKMIEHIANDVLNKFLSTTSKDFNDFVGIDDHIAKMSVLLHMECEEVRMVGIWGSSGIGKTTIARALISRLSRHFQSSIFIDRAFISKSMEIYSRGNPDDYNMKLNLQRNFLSEILDKKDIKIDHLGALAERLKYHKVLIIIDDLDDQVVLDTLAGQAQWFGRGSRIIAITKDKHILTAHGINHIYEVKLPSEKLALQILCQSAFRKNSPPHGYLELACEVVEHVDSLPLGLNVLGSHLRGEDKEYWLNQLSRLRKGIDGKIHKTLRVSYDGLNNKEDKALFRHIACLFNYAGIIEIKKLLADSDLDVNMGLRNLNDNSLIQIRRQTVVMHSLLQEMGKEVVRSQSNEPGEREFLTDSKDICNVLEEDIGSRNVLGISLNKDEIDEKDELHVHNSAFKGMRNLRFLNIYTNQSMTKDRLHLLEGLDYLPPKLRLLSWDRYPMRCMPSKFCPKYLVKLKMQGSKLEKLWEGIGNLTFLDYMDLSESENLKEIPDLSLATNLKTLNLSGCSSLVELPLSIRNLNKLMTLEMSGCINLRTLPSGINLQSLVSVDLRKCSELNSFPDISTNISDLDLNETAIEEIPSNLRLQNLVSLRMERIKSERLWASVQIYHFQVFVTKIDSKEKNDQNISLNRVYICDKNFFSAILGHILFKNLNKLEQLRITECIYLETLPTGMNIESLDYLDLSGCTRLRSFPEISTNISTINLNNTGIEEVPSWIENFSKLRFLYMRKCFKLKCVSLNICKIKQLEKADFTVSRRHSNKASWCDSPSAVVMETDNVHVHRTLPAPKEDSSSIYVPKLYLKFVNCFILSQEALLQELSVLKGLIFPGEEVPSYFTHRSIGCSLTIPLLHNSLAIPFFRFRACAMVELDLRLYPLSPYIVIQICCRFSDRFGNSFQSFGQPHSFTPYHQKGSHLFIFDCRLLLNRDNATPDELNYNQVCIEFRIIEDRSIFILKGCGIRIFEDHCPSPDNQPDNVSSTLGAARWALPHPTKRNVFKDLTLALNGAKQQFLKRRARGE</sequence>
<gene>
    <name evidence="9" type="ORF">HID58_033495</name>
</gene>
<dbReference type="InterPro" id="IPR003593">
    <property type="entry name" value="AAA+_ATPase"/>
</dbReference>
<proteinExistence type="predicted"/>
<dbReference type="InterPro" id="IPR027417">
    <property type="entry name" value="P-loop_NTPase"/>
</dbReference>
<organism evidence="9 10">
    <name type="scientific">Brassica napus</name>
    <name type="common">Rape</name>
    <dbReference type="NCBI Taxonomy" id="3708"/>
    <lineage>
        <taxon>Eukaryota</taxon>
        <taxon>Viridiplantae</taxon>
        <taxon>Streptophyta</taxon>
        <taxon>Embryophyta</taxon>
        <taxon>Tracheophyta</taxon>
        <taxon>Spermatophyta</taxon>
        <taxon>Magnoliopsida</taxon>
        <taxon>eudicotyledons</taxon>
        <taxon>Gunneridae</taxon>
        <taxon>Pentapetalae</taxon>
        <taxon>rosids</taxon>
        <taxon>malvids</taxon>
        <taxon>Brassicales</taxon>
        <taxon>Brassicaceae</taxon>
        <taxon>Brassiceae</taxon>
        <taxon>Brassica</taxon>
    </lineage>
</organism>
<dbReference type="InterPro" id="IPR045344">
    <property type="entry name" value="C-JID"/>
</dbReference>
<evidence type="ECO:0000256" key="7">
    <source>
        <dbReference type="ARBA" id="ARBA00047304"/>
    </source>
</evidence>
<dbReference type="Gene3D" id="1.10.8.430">
    <property type="entry name" value="Helical domain of apoptotic protease-activating factors"/>
    <property type="match status" value="1"/>
</dbReference>
<dbReference type="Pfam" id="PF23282">
    <property type="entry name" value="WHD_ROQ1"/>
    <property type="match status" value="1"/>
</dbReference>
<reference evidence="9 10" key="1">
    <citation type="submission" date="2021-05" db="EMBL/GenBank/DDBJ databases">
        <title>Genome Assembly of Synthetic Allotetraploid Brassica napus Reveals Homoeologous Exchanges between Subgenomes.</title>
        <authorList>
            <person name="Davis J.T."/>
        </authorList>
    </citation>
    <scope>NUCLEOTIDE SEQUENCE [LARGE SCALE GENOMIC DNA]</scope>
    <source>
        <strain evidence="10">cv. Da-Ae</strain>
        <tissue evidence="9">Seedling</tissue>
    </source>
</reference>
<evidence type="ECO:0000256" key="1">
    <source>
        <dbReference type="ARBA" id="ARBA00011982"/>
    </source>
</evidence>
<name>A0ABQ8BZF8_BRANA</name>
<dbReference type="InterPro" id="IPR002182">
    <property type="entry name" value="NB-ARC"/>
</dbReference>
<evidence type="ECO:0000259" key="8">
    <source>
        <dbReference type="PROSITE" id="PS50104"/>
    </source>
</evidence>
<protein>
    <recommendedName>
        <fullName evidence="1">ADP-ribosyl cyclase/cyclic ADP-ribose hydrolase</fullName>
        <ecNumber evidence="1">3.2.2.6</ecNumber>
    </recommendedName>
</protein>
<evidence type="ECO:0000256" key="4">
    <source>
        <dbReference type="ARBA" id="ARBA00022801"/>
    </source>
</evidence>
<keyword evidence="4" id="KW-0378">Hydrolase</keyword>
<dbReference type="SMART" id="SM00382">
    <property type="entry name" value="AAA"/>
    <property type="match status" value="1"/>
</dbReference>
<dbReference type="SUPFAM" id="SSF46785">
    <property type="entry name" value="Winged helix' DNA-binding domain"/>
    <property type="match status" value="1"/>
</dbReference>
<dbReference type="Pfam" id="PF00931">
    <property type="entry name" value="NB-ARC"/>
    <property type="match status" value="1"/>
</dbReference>
<keyword evidence="3" id="KW-0677">Repeat</keyword>
<dbReference type="PROSITE" id="PS50104">
    <property type="entry name" value="TIR"/>
    <property type="match status" value="1"/>
</dbReference>
<evidence type="ECO:0000256" key="5">
    <source>
        <dbReference type="ARBA" id="ARBA00022821"/>
    </source>
</evidence>
<dbReference type="PANTHER" id="PTHR11017">
    <property type="entry name" value="LEUCINE-RICH REPEAT-CONTAINING PROTEIN"/>
    <property type="match status" value="1"/>
</dbReference>